<feature type="domain" description="Microbial-type PARG catalytic" evidence="1">
    <location>
        <begin position="23"/>
        <end position="152"/>
    </location>
</feature>
<evidence type="ECO:0000313" key="2">
    <source>
        <dbReference type="EMBL" id="MZL34277.1"/>
    </source>
</evidence>
<evidence type="ECO:0000259" key="1">
    <source>
        <dbReference type="Pfam" id="PF10021"/>
    </source>
</evidence>
<dbReference type="Proteomes" id="UP000477285">
    <property type="component" value="Unassembled WGS sequence"/>
</dbReference>
<dbReference type="RefSeq" id="WP_161233974.1">
    <property type="nucleotide sequence ID" value="NZ_WWVI01000036.1"/>
</dbReference>
<dbReference type="InterPro" id="IPR043472">
    <property type="entry name" value="Macro_dom-like"/>
</dbReference>
<comment type="caution">
    <text evidence="2">The sequence shown here is derived from an EMBL/GenBank/DDBJ whole genome shotgun (WGS) entry which is preliminary data.</text>
</comment>
<accession>A0A6L8T429</accession>
<dbReference type="EMBL" id="WWVQ01000036">
    <property type="protein sequence ID" value="MZL34277.1"/>
    <property type="molecule type" value="Genomic_DNA"/>
</dbReference>
<dbReference type="InterPro" id="IPR019261">
    <property type="entry name" value="PARG_cat_microbial"/>
</dbReference>
<sequence>MSYYNYYQNKEKRKAEALEHFRKMEILMKDEIGQSVKETKAYGGNGFPIPHTGKKRSDSVIPNITVEPLDTVSAVFLHQQGKTAVLNFASYQKPGGGFLEGSSAQEECLCHASTLYNVLIRHPEFYTWNSRHKNNSLYTDRALYSKDIIFFENGDTLTPPRQLKADVLTCAAPNYSAASKYGSVSADENLTALLERIRFVLDVAEDNHVDTLILGAFGCGVFGQDAAVVACGFKRWLEQRDYRFKDVCFAVPDTENYKKFRLMISRENK</sequence>
<name>A0A6L8T429_9FIRM</name>
<protein>
    <submittedName>
        <fullName evidence="2">TIGR02452 family protein</fullName>
    </submittedName>
</protein>
<dbReference type="PANTHER" id="PTHR35596:SF1">
    <property type="entry name" value="MICROBIAL-TYPE PARG CATALYTIC DOMAIN-CONTAINING PROTEIN"/>
    <property type="match status" value="1"/>
</dbReference>
<dbReference type="AlphaFoldDB" id="A0A6L8T429"/>
<evidence type="ECO:0000313" key="3">
    <source>
        <dbReference type="Proteomes" id="UP000477285"/>
    </source>
</evidence>
<dbReference type="Gene3D" id="3.40.220.10">
    <property type="entry name" value="Leucine Aminopeptidase, subunit E, domain 1"/>
    <property type="match status" value="1"/>
</dbReference>
<proteinExistence type="predicted"/>
<gene>
    <name evidence="2" type="ORF">GT728_13965</name>
</gene>
<dbReference type="PANTHER" id="PTHR35596">
    <property type="entry name" value="DUF2263 DOMAIN-CONTAINING PROTEIN"/>
    <property type="match status" value="1"/>
</dbReference>
<dbReference type="SUPFAM" id="SSF52949">
    <property type="entry name" value="Macro domain-like"/>
    <property type="match status" value="1"/>
</dbReference>
<organism evidence="2 3">
    <name type="scientific">Blautia wexlerae</name>
    <dbReference type="NCBI Taxonomy" id="418240"/>
    <lineage>
        <taxon>Bacteria</taxon>
        <taxon>Bacillati</taxon>
        <taxon>Bacillota</taxon>
        <taxon>Clostridia</taxon>
        <taxon>Lachnospirales</taxon>
        <taxon>Lachnospiraceae</taxon>
        <taxon>Blautia</taxon>
    </lineage>
</organism>
<reference evidence="2 3" key="1">
    <citation type="journal article" date="2019" name="Nat. Med.">
        <title>A library of human gut bacterial isolates paired with longitudinal multiomics data enables mechanistic microbiome research.</title>
        <authorList>
            <person name="Poyet M."/>
            <person name="Groussin M."/>
            <person name="Gibbons S.M."/>
            <person name="Avila-Pacheco J."/>
            <person name="Jiang X."/>
            <person name="Kearney S.M."/>
            <person name="Perrotta A.R."/>
            <person name="Berdy B."/>
            <person name="Zhao S."/>
            <person name="Lieberman T.D."/>
            <person name="Swanson P.K."/>
            <person name="Smith M."/>
            <person name="Roesemann S."/>
            <person name="Alexander J.E."/>
            <person name="Rich S.A."/>
            <person name="Livny J."/>
            <person name="Vlamakis H."/>
            <person name="Clish C."/>
            <person name="Bullock K."/>
            <person name="Deik A."/>
            <person name="Scott J."/>
            <person name="Pierce K.A."/>
            <person name="Xavier R.J."/>
            <person name="Alm E.J."/>
        </authorList>
    </citation>
    <scope>NUCLEOTIDE SEQUENCE [LARGE SCALE GENOMIC DNA]</scope>
    <source>
        <strain evidence="2 3">BIOML-A1</strain>
    </source>
</reference>
<dbReference type="InterPro" id="IPR012664">
    <property type="entry name" value="CHP02452"/>
</dbReference>
<dbReference type="Pfam" id="PF10021">
    <property type="entry name" value="PARG_cat_microb"/>
    <property type="match status" value="1"/>
</dbReference>
<dbReference type="NCBIfam" id="TIGR02452">
    <property type="entry name" value="TIGR02452 family protein"/>
    <property type="match status" value="1"/>
</dbReference>
<dbReference type="PIRSF" id="PIRSF014899">
    <property type="entry name" value="UCP014899"/>
    <property type="match status" value="1"/>
</dbReference>